<keyword evidence="3 7" id="KW-1134">Transmembrane beta strand</keyword>
<dbReference type="RefSeq" id="WP_129602562.1">
    <property type="nucleotide sequence ID" value="NZ_SBLB01000004.1"/>
</dbReference>
<dbReference type="Gene3D" id="2.60.40.1120">
    <property type="entry name" value="Carboxypeptidase-like, regulatory domain"/>
    <property type="match status" value="1"/>
</dbReference>
<dbReference type="InterPro" id="IPR008969">
    <property type="entry name" value="CarboxyPept-like_regulatory"/>
</dbReference>
<dbReference type="Gene3D" id="2.170.130.10">
    <property type="entry name" value="TonB-dependent receptor, plug domain"/>
    <property type="match status" value="1"/>
</dbReference>
<sequence>MMNKLLLTGLLCLSAVVTTVAQALTVRGRIIDADRKGIPGVNVLVKGTSRGTTTTADGDFSLQADAKDRLVISYLGYAAQEIAVNNQTQLEVTLAEDNKMLNEVVVVGYGETKRRDLVSSVASISGQEINEFKTGNAATAIQGKLPGVRVVTPSGGPGAQPTIYIRGVSSLQGGTSPLLVVDGVPIYSGGLNSINPNDIASLDVLKDASAAAIYGAKASGGVIVITTKRGKINSGRLDVDINVQAQQLQRPYQMASSDEYVQFQRLKNPSFFNPPPSGQSLTNNTDWWGAVIRPSSPVYNANISYTGGSNKSTYAATLGYFRQESQAQFGYWQRVNARFNGDFGVTDWLKFGVVFAPRLEDWKNYAVSDFLGLLGTDPTTAVRRGDLNHIPAADRSQYDLEWSGWGYPYARPSNNPVNYYLEMKRAQLGLNRVYGIQSNAYLEIKPAKGFTFTSKVGGNVDTYNYQNFSPKFYLDPQNFTNLVSASSSFNTNYSWSWFNTLGYANTFNGIHNLKALVGQEAQYIDGYYGSATRYSSQGTNDPLFNSIDNLVSDRSPEQINRQYPGTGGGTTDINRREAISSLLGRLEYNYDNKYYFTGNVRRDGNSKFTRANQYALFPSASVGWRLSQEGFLKNNKLVNDLFLKVRWGQRGNSNAIPPTATYDIAKVDWPYAFGGTTVYSTGPWLSGNPNLQWEVDEDFSIGLDATALDNKVSVNLEYFDNNARKLLLNAPIQLSYGTQYGWSNSQWLNAGALRNRGWEATINYGDKKGDFGYNASLIFSHVKTTVRQLYGTLAYLDGGGNDYREGERFGTISRTYAGGILGAFYGYKADGIFRNQEEVDAYRGPDGRPIQSDAKPGDLRFADVNGDGVINSDDRTIIGNPYPDLTANFNLRLSYKRFDLTADMYGVFGQDVFNTVKRYFTLGDYFSNVQAGSYNNVWRPDNQDAPNPNPNATAGNFQSSSYYVEKGSFVRGRNFVFGYNLPDNLIKGIRACRVYVGAQNLFTITNYTGVNPEVQSNSGNGTTPQLGIGIDHAQYPVSRNLQVGLNLSF</sequence>
<evidence type="ECO:0000256" key="3">
    <source>
        <dbReference type="ARBA" id="ARBA00022452"/>
    </source>
</evidence>
<dbReference type="Gene3D" id="2.40.170.20">
    <property type="entry name" value="TonB-dependent receptor, beta-barrel domain"/>
    <property type="match status" value="1"/>
</dbReference>
<comment type="similarity">
    <text evidence="7">Belongs to the TonB-dependent receptor family.</text>
</comment>
<dbReference type="AlphaFoldDB" id="A0A4Q2UHN7"/>
<dbReference type="EMBL" id="SBLB01000004">
    <property type="protein sequence ID" value="RYC68927.1"/>
    <property type="molecule type" value="Genomic_DNA"/>
</dbReference>
<evidence type="ECO:0000256" key="1">
    <source>
        <dbReference type="ARBA" id="ARBA00004571"/>
    </source>
</evidence>
<keyword evidence="11" id="KW-1185">Reference proteome</keyword>
<organism evidence="10 11">
    <name type="scientific">Spirosoma sordidisoli</name>
    <dbReference type="NCBI Taxonomy" id="2502893"/>
    <lineage>
        <taxon>Bacteria</taxon>
        <taxon>Pseudomonadati</taxon>
        <taxon>Bacteroidota</taxon>
        <taxon>Cytophagia</taxon>
        <taxon>Cytophagales</taxon>
        <taxon>Cytophagaceae</taxon>
        <taxon>Spirosoma</taxon>
    </lineage>
</organism>
<dbReference type="InterPro" id="IPR036942">
    <property type="entry name" value="Beta-barrel_TonB_sf"/>
</dbReference>
<evidence type="ECO:0000256" key="7">
    <source>
        <dbReference type="PROSITE-ProRule" id="PRU01360"/>
    </source>
</evidence>
<keyword evidence="4 7" id="KW-0812">Transmembrane</keyword>
<dbReference type="Pfam" id="PF13715">
    <property type="entry name" value="CarbopepD_reg_2"/>
    <property type="match status" value="1"/>
</dbReference>
<dbReference type="Proteomes" id="UP000290407">
    <property type="component" value="Unassembled WGS sequence"/>
</dbReference>
<dbReference type="NCBIfam" id="TIGR04057">
    <property type="entry name" value="SusC_RagA_signa"/>
    <property type="match status" value="1"/>
</dbReference>
<dbReference type="NCBIfam" id="TIGR04056">
    <property type="entry name" value="OMP_RagA_SusC"/>
    <property type="match status" value="1"/>
</dbReference>
<reference evidence="10 11" key="1">
    <citation type="submission" date="2019-01" db="EMBL/GenBank/DDBJ databases">
        <title>Spirosoma flava sp. nov., a propanil-degrading bacterium isolated from herbicide-contaminated soil.</title>
        <authorList>
            <person name="Zhang L."/>
            <person name="Jiang J.-D."/>
        </authorList>
    </citation>
    <scope>NUCLEOTIDE SEQUENCE [LARGE SCALE GENOMIC DNA]</scope>
    <source>
        <strain evidence="10 11">TY50</strain>
    </source>
</reference>
<feature type="domain" description="TonB-dependent receptor plug" evidence="9">
    <location>
        <begin position="114"/>
        <end position="222"/>
    </location>
</feature>
<evidence type="ECO:0000256" key="5">
    <source>
        <dbReference type="ARBA" id="ARBA00023136"/>
    </source>
</evidence>
<dbReference type="InterPro" id="IPR023996">
    <property type="entry name" value="TonB-dep_OMP_SusC/RagA"/>
</dbReference>
<comment type="caution">
    <text evidence="10">The sequence shown here is derived from an EMBL/GenBank/DDBJ whole genome shotgun (WGS) entry which is preliminary data.</text>
</comment>
<dbReference type="InterPro" id="IPR039426">
    <property type="entry name" value="TonB-dep_rcpt-like"/>
</dbReference>
<keyword evidence="5 7" id="KW-0472">Membrane</keyword>
<protein>
    <submittedName>
        <fullName evidence="10">TonB-dependent receptor</fullName>
    </submittedName>
</protein>
<dbReference type="PROSITE" id="PS52016">
    <property type="entry name" value="TONB_DEPENDENT_REC_3"/>
    <property type="match status" value="1"/>
</dbReference>
<feature type="chain" id="PRO_5020790053" evidence="8">
    <location>
        <begin position="24"/>
        <end position="1049"/>
    </location>
</feature>
<name>A0A4Q2UHN7_9BACT</name>
<dbReference type="Pfam" id="PF07715">
    <property type="entry name" value="Plug"/>
    <property type="match status" value="1"/>
</dbReference>
<comment type="subcellular location">
    <subcellularLocation>
        <location evidence="1 7">Cell outer membrane</location>
        <topology evidence="1 7">Multi-pass membrane protein</topology>
    </subcellularLocation>
</comment>
<proteinExistence type="inferred from homology"/>
<dbReference type="SUPFAM" id="SSF49464">
    <property type="entry name" value="Carboxypeptidase regulatory domain-like"/>
    <property type="match status" value="1"/>
</dbReference>
<evidence type="ECO:0000256" key="6">
    <source>
        <dbReference type="ARBA" id="ARBA00023237"/>
    </source>
</evidence>
<dbReference type="InterPro" id="IPR012910">
    <property type="entry name" value="Plug_dom"/>
</dbReference>
<dbReference type="InterPro" id="IPR037066">
    <property type="entry name" value="Plug_dom_sf"/>
</dbReference>
<keyword evidence="10" id="KW-0675">Receptor</keyword>
<dbReference type="SUPFAM" id="SSF56935">
    <property type="entry name" value="Porins"/>
    <property type="match status" value="1"/>
</dbReference>
<gene>
    <name evidence="10" type="ORF">EQG79_16100</name>
</gene>
<evidence type="ECO:0000313" key="11">
    <source>
        <dbReference type="Proteomes" id="UP000290407"/>
    </source>
</evidence>
<feature type="signal peptide" evidence="8">
    <location>
        <begin position="1"/>
        <end position="23"/>
    </location>
</feature>
<evidence type="ECO:0000259" key="9">
    <source>
        <dbReference type="Pfam" id="PF07715"/>
    </source>
</evidence>
<keyword evidence="6 7" id="KW-0998">Cell outer membrane</keyword>
<accession>A0A4Q2UHN7</accession>
<keyword evidence="2 7" id="KW-0813">Transport</keyword>
<evidence type="ECO:0000313" key="10">
    <source>
        <dbReference type="EMBL" id="RYC68927.1"/>
    </source>
</evidence>
<keyword evidence="8" id="KW-0732">Signal</keyword>
<dbReference type="InterPro" id="IPR023997">
    <property type="entry name" value="TonB-dep_OMP_SusC/RagA_CS"/>
</dbReference>
<evidence type="ECO:0000256" key="2">
    <source>
        <dbReference type="ARBA" id="ARBA00022448"/>
    </source>
</evidence>
<evidence type="ECO:0000256" key="8">
    <source>
        <dbReference type="SAM" id="SignalP"/>
    </source>
</evidence>
<dbReference type="GO" id="GO:0009279">
    <property type="term" value="C:cell outer membrane"/>
    <property type="evidence" value="ECO:0007669"/>
    <property type="project" value="UniProtKB-SubCell"/>
</dbReference>
<evidence type="ECO:0000256" key="4">
    <source>
        <dbReference type="ARBA" id="ARBA00022692"/>
    </source>
</evidence>